<evidence type="ECO:0000313" key="2">
    <source>
        <dbReference type="Proteomes" id="UP000830671"/>
    </source>
</evidence>
<dbReference type="AlphaFoldDB" id="A0A9Q8WFV8"/>
<evidence type="ECO:0000313" key="1">
    <source>
        <dbReference type="EMBL" id="UQC82163.1"/>
    </source>
</evidence>
<accession>A0A9Q8WFV8</accession>
<gene>
    <name evidence="1" type="ORF">CLUP02_07649</name>
</gene>
<dbReference type="KEGG" id="clup:CLUP02_07649"/>
<protein>
    <submittedName>
        <fullName evidence="1">Uncharacterized protein</fullName>
    </submittedName>
</protein>
<organism evidence="1 2">
    <name type="scientific">Colletotrichum lupini</name>
    <dbReference type="NCBI Taxonomy" id="145971"/>
    <lineage>
        <taxon>Eukaryota</taxon>
        <taxon>Fungi</taxon>
        <taxon>Dikarya</taxon>
        <taxon>Ascomycota</taxon>
        <taxon>Pezizomycotina</taxon>
        <taxon>Sordariomycetes</taxon>
        <taxon>Hypocreomycetidae</taxon>
        <taxon>Glomerellales</taxon>
        <taxon>Glomerellaceae</taxon>
        <taxon>Colletotrichum</taxon>
        <taxon>Colletotrichum acutatum species complex</taxon>
    </lineage>
</organism>
<dbReference type="RefSeq" id="XP_049143786.1">
    <property type="nucleotide sequence ID" value="XM_049286643.1"/>
</dbReference>
<name>A0A9Q8WFV8_9PEZI</name>
<dbReference type="GeneID" id="73341653"/>
<reference evidence="1" key="1">
    <citation type="journal article" date="2021" name="Mol. Plant Microbe Interact.">
        <title>Complete Genome Sequence of the Plant-Pathogenic Fungus Colletotrichum lupini.</title>
        <authorList>
            <person name="Baroncelli R."/>
            <person name="Pensec F."/>
            <person name="Da Lio D."/>
            <person name="Boufleur T."/>
            <person name="Vicente I."/>
            <person name="Sarrocco S."/>
            <person name="Picot A."/>
            <person name="Baraldi E."/>
            <person name="Sukno S."/>
            <person name="Thon M."/>
            <person name="Le Floch G."/>
        </authorList>
    </citation>
    <scope>NUCLEOTIDE SEQUENCE</scope>
    <source>
        <strain evidence="1">IMI 504893</strain>
    </source>
</reference>
<sequence>MIGIRYLRIPTYYVENSRAGRDVFHLPVPPAQRATVPLASHLGKKRPRFWLPLIGKSGDWVPSALPFLGLASFLFTKKHSTSGNLHVIFTRLLLVDLGSVLLGLPWSPWCRRRLKREAGPTCAVHSLVPICTKYVSPHSIHPPMLRSTNLEGSLVVLLLPSMRISQLYVYQSLNLSQQFSSLIVMIAQYFALWRSSFSARVCAVFPLISHASILQAPRTKLSSSQSVTTFNFTPLEVYARSLQRDPQPLPAPSSAGRIRPGSPINDVHFVAPRGETSSRLQATTCDEAANFTVLPAYSSSTVAPLRRSTRGNKENILKAPGPLFHCLLPLLACPASQLGSPIPYRTLQYTHTPRPGRIKEHHYAAITAPSYTASKSSQDAHSVPAHWEFHPDSSCCRRTSFAHSLRRTLGSQLGLLGHPAEWPSPVSSSVPPWRHFLSLNLPALQPKHPAVHLPRPCYATGLRLYADICNLPAWSMKGSMPCIVAAPASITRHARLGTLPLEFAIALPAAQVQVSAQNEISSDTAANAFPSFHLALPPCLEREFVGDAPLSLVTGSISTYSTHFIFPPLSLNASPFPLVARHLSPISDYLDRLCVTGSILDFAAPSLSWPLVSLAEKLRSVSFSLHHAAVNVASILSSILLKLLGLDPYRFSFSLSQPPQVVRFLHNPHTPAYTSLLKTLGAGRCWNILSSGLTYFITAFWIINVNISHQLQPSLSLSSWRIDPRFRLTSNTKYPHHSPIASSTVISRFFYEYSSFSVLCTTCEAARCQEAARSLSVPRHNQVVKLVYGYGTQWFFPYRVHFARGVVSAVCRSINCDYRCNLVPEKQLAIGRDMRPKAGRRGVCTLQQGTLSTTWSTLNTPSPETYLVVADKSSELTPFDLSRTTTPRFQHRGPPTENMVRPVVTCGLVAFLQLCGFALLSPHPPGHPSLSFGFYRESICCASKRRLSNIPHSPPDRFLPRTEYCDWDYIPPVTIVTRVAPPSVLSISLLIVGFTRSNRAEGQSEQASTQTGTLCR</sequence>
<dbReference type="EMBL" id="CP019476">
    <property type="protein sequence ID" value="UQC82163.1"/>
    <property type="molecule type" value="Genomic_DNA"/>
</dbReference>
<proteinExistence type="predicted"/>
<keyword evidence="2" id="KW-1185">Reference proteome</keyword>
<dbReference type="Proteomes" id="UP000830671">
    <property type="component" value="Chromosome 4"/>
</dbReference>